<name>A0A4Q5LMD8_9SPHI</name>
<feature type="domain" description="Type II methyltransferase M.TaqI-like" evidence="8">
    <location>
        <begin position="528"/>
        <end position="817"/>
    </location>
</feature>
<evidence type="ECO:0000256" key="5">
    <source>
        <dbReference type="ARBA" id="ARBA00022747"/>
    </source>
</evidence>
<dbReference type="PANTHER" id="PTHR33841:SF1">
    <property type="entry name" value="DNA METHYLTRANSFERASE A"/>
    <property type="match status" value="1"/>
</dbReference>
<comment type="caution">
    <text evidence="10">The sequence shown here is derived from an EMBL/GenBank/DDBJ whole genome shotgun (WGS) entry which is preliminary data.</text>
</comment>
<keyword evidence="6" id="KW-0238">DNA-binding</keyword>
<dbReference type="GO" id="GO:0003677">
    <property type="term" value="F:DNA binding"/>
    <property type="evidence" value="ECO:0007669"/>
    <property type="project" value="UniProtKB-KW"/>
</dbReference>
<evidence type="ECO:0000256" key="7">
    <source>
        <dbReference type="ARBA" id="ARBA00047942"/>
    </source>
</evidence>
<keyword evidence="3" id="KW-0808">Transferase</keyword>
<keyword evidence="2" id="KW-0489">Methyltransferase</keyword>
<dbReference type="PANTHER" id="PTHR33841">
    <property type="entry name" value="DNA METHYLTRANSFERASE YEEA-RELATED"/>
    <property type="match status" value="1"/>
</dbReference>
<comment type="catalytic activity">
    <reaction evidence="7">
        <text>a 2'-deoxyadenosine in DNA + S-adenosyl-L-methionine = an N(6)-methyl-2'-deoxyadenosine in DNA + S-adenosyl-L-homocysteine + H(+)</text>
        <dbReference type="Rhea" id="RHEA:15197"/>
        <dbReference type="Rhea" id="RHEA-COMP:12418"/>
        <dbReference type="Rhea" id="RHEA-COMP:12419"/>
        <dbReference type="ChEBI" id="CHEBI:15378"/>
        <dbReference type="ChEBI" id="CHEBI:57856"/>
        <dbReference type="ChEBI" id="CHEBI:59789"/>
        <dbReference type="ChEBI" id="CHEBI:90615"/>
        <dbReference type="ChEBI" id="CHEBI:90616"/>
        <dbReference type="EC" id="2.1.1.72"/>
    </reaction>
</comment>
<evidence type="ECO:0000256" key="3">
    <source>
        <dbReference type="ARBA" id="ARBA00022679"/>
    </source>
</evidence>
<dbReference type="InterPro" id="IPR029063">
    <property type="entry name" value="SAM-dependent_MTases_sf"/>
</dbReference>
<dbReference type="GO" id="GO:0009007">
    <property type="term" value="F:site-specific DNA-methyltransferase (adenine-specific) activity"/>
    <property type="evidence" value="ECO:0007669"/>
    <property type="project" value="UniProtKB-EC"/>
</dbReference>
<dbReference type="EMBL" id="SEWG01000003">
    <property type="protein sequence ID" value="RYU90951.1"/>
    <property type="molecule type" value="Genomic_DNA"/>
</dbReference>
<dbReference type="Pfam" id="PF12950">
    <property type="entry name" value="TaqI_C"/>
    <property type="match status" value="1"/>
</dbReference>
<keyword evidence="11" id="KW-1185">Reference proteome</keyword>
<reference evidence="10 11" key="1">
    <citation type="submission" date="2019-02" db="EMBL/GenBank/DDBJ databases">
        <title>Bacterial novel species Mucilaginibacter sp. 17JY9-4 isolated from soil.</title>
        <authorList>
            <person name="Jung H.-Y."/>
        </authorList>
    </citation>
    <scope>NUCLEOTIDE SEQUENCE [LARGE SCALE GENOMIC DNA]</scope>
    <source>
        <strain evidence="10 11">17JY9-4</strain>
    </source>
</reference>
<evidence type="ECO:0000256" key="4">
    <source>
        <dbReference type="ARBA" id="ARBA00022691"/>
    </source>
</evidence>
<dbReference type="GO" id="GO:0032259">
    <property type="term" value="P:methylation"/>
    <property type="evidence" value="ECO:0007669"/>
    <property type="project" value="UniProtKB-KW"/>
</dbReference>
<dbReference type="SUPFAM" id="SSF53335">
    <property type="entry name" value="S-adenosyl-L-methionine-dependent methyltransferases"/>
    <property type="match status" value="1"/>
</dbReference>
<dbReference type="OrthoDB" id="32195at2"/>
<dbReference type="Pfam" id="PF07669">
    <property type="entry name" value="Eco57I"/>
    <property type="match status" value="1"/>
</dbReference>
<evidence type="ECO:0000259" key="9">
    <source>
        <dbReference type="Pfam" id="PF12950"/>
    </source>
</evidence>
<evidence type="ECO:0000313" key="11">
    <source>
        <dbReference type="Proteomes" id="UP000293331"/>
    </source>
</evidence>
<dbReference type="InterPro" id="IPR050953">
    <property type="entry name" value="N4_N6_ade-DNA_methylase"/>
</dbReference>
<protein>
    <recommendedName>
        <fullName evidence="1">site-specific DNA-methyltransferase (adenine-specific)</fullName>
        <ecNumber evidence="1">2.1.1.72</ecNumber>
    </recommendedName>
</protein>
<proteinExistence type="predicted"/>
<gene>
    <name evidence="10" type="ORF">EWM62_09985</name>
</gene>
<dbReference type="PRINTS" id="PR00507">
    <property type="entry name" value="N12N6MTFRASE"/>
</dbReference>
<dbReference type="PROSITE" id="PS00092">
    <property type="entry name" value="N6_MTASE"/>
    <property type="match status" value="1"/>
</dbReference>
<evidence type="ECO:0000256" key="6">
    <source>
        <dbReference type="ARBA" id="ARBA00023125"/>
    </source>
</evidence>
<dbReference type="InterPro" id="IPR002052">
    <property type="entry name" value="DNA_methylase_N6_adenine_CS"/>
</dbReference>
<dbReference type="InterPro" id="IPR025931">
    <property type="entry name" value="TaqI_C"/>
</dbReference>
<evidence type="ECO:0000256" key="1">
    <source>
        <dbReference type="ARBA" id="ARBA00011900"/>
    </source>
</evidence>
<dbReference type="GO" id="GO:0009307">
    <property type="term" value="P:DNA restriction-modification system"/>
    <property type="evidence" value="ECO:0007669"/>
    <property type="project" value="UniProtKB-KW"/>
</dbReference>
<sequence length="1202" mass="137991">MTYEHIHNLFKQRYNQNNWKKFLGEAFAKSHLLLTPEILTGIDINVASQVLKLGYIILDENGIDRQIAVYEVTLAQGIILERNRVGLRNLLRKYWKDIDAAFITYHNADKGNWRFTYVSELTGYDADGEFVKIKTEPKRYTYVLGEGESTRTAAESFTTVANKGSKATLEDVKAAFSVEKLSKAFFDEYKKHYDIFCDFMVSKPNIRQSIFKGNDKGIRDFSKKLLGRIVFLYFIQKKGWLGVPSKSEWGKGDFDFLTNLFNKTKNPDLFYAELLSKLFFDTLNVKRKDDLVELVRGEPCRIPYLNGGLFEEDDKNHRSLIFPANLFKNLFDFFNQYNFTIYEDDPNDHTVAVDPEMLGHIFENLLEDNKDKGAYYTPKEIVHYMCQESLIDYLATWFENNGYEVVNYIGFDRPNQPKLFSANEGRKGQMILETDTKGAAKQIDRLLIEKLLKKKLDDEDKKLVLKHSAEFHTALDNVKICDPAIGSGAFPMGLLHEIFTAKQTLHTFEHGNTKTFDASAVKLNIIQNSIYGVDIEKGAVDIARLRFWLSLIVDEEQPKALPNLDYKIVVGNSLVSKLGNDIINIDWTLNETSNGLFGADLAKQKGDLLIKISKEQKDFFSPDSDKKKLAPNIRKLKVDLLINQLQLMVNTTNQETEPKSTSYKDKNKYLKATQLYYSTLGWKDSIKELSKLKEKPEIPLNYFDWKLDFPEIMNKQIIEETGFDILIMNPPYIGEKGNKEKFHDVKETSLLDFYQKKMDYFYFFFHQALNITKSSGFISGITTNYYVTATGATKLRNDIFNRASVAKLVNFGESKVFPSALGQHNLITFLTKPKKNTSTNVITVNKTGLIDSTNFDRIFSGIDTETNYLNINEDKLFDGEEKYIRIVTSGNVKGDKVINSILDKMKSKGVELGSICEVNQGLRTGADKVSPKHISEYGVSKNYDAGDGIFILTEKEIKNLELNSFEKGRVKKLYKNSDIKKYFVDSSTDLRLIDIFWPNDRELQLSKIPNLHNHLKKFKSILEGRKENANGLDKAIAKGKYYFGSVRRKLDFSLPKIVSPQRSKLNTFGFTDIEWFASADVYYITDSTGNQNLKYILGLLNSKLYFLWLSHRGKVKGSMLELYQKPLTEIPIYISGKGIQNKVVDLVDKIIGLKQENKNSILYEKQIDNIVYKLYDLSYDEVKVIDPEFGLTKKEYEAIKLV</sequence>
<dbReference type="SUPFAM" id="SSF116734">
    <property type="entry name" value="DNA methylase specificity domain"/>
    <property type="match status" value="1"/>
</dbReference>
<dbReference type="Proteomes" id="UP000293331">
    <property type="component" value="Unassembled WGS sequence"/>
</dbReference>
<keyword evidence="5" id="KW-0680">Restriction system</keyword>
<evidence type="ECO:0000259" key="8">
    <source>
        <dbReference type="Pfam" id="PF07669"/>
    </source>
</evidence>
<dbReference type="AlphaFoldDB" id="A0A4Q5LMD8"/>
<dbReference type="Gene3D" id="3.40.50.150">
    <property type="entry name" value="Vaccinia Virus protein VP39"/>
    <property type="match status" value="1"/>
</dbReference>
<organism evidence="10 11">
    <name type="scientific">Mucilaginibacter terrigena</name>
    <dbReference type="NCBI Taxonomy" id="2492395"/>
    <lineage>
        <taxon>Bacteria</taxon>
        <taxon>Pseudomonadati</taxon>
        <taxon>Bacteroidota</taxon>
        <taxon>Sphingobacteriia</taxon>
        <taxon>Sphingobacteriales</taxon>
        <taxon>Sphingobacteriaceae</taxon>
        <taxon>Mucilaginibacter</taxon>
    </lineage>
</organism>
<accession>A0A4Q5LMD8</accession>
<dbReference type="EC" id="2.1.1.72" evidence="1"/>
<evidence type="ECO:0000256" key="2">
    <source>
        <dbReference type="ARBA" id="ARBA00022603"/>
    </source>
</evidence>
<feature type="domain" description="TaqI-like C-terminal specificity" evidence="9">
    <location>
        <begin position="1040"/>
        <end position="1132"/>
    </location>
</feature>
<evidence type="ECO:0000313" key="10">
    <source>
        <dbReference type="EMBL" id="RYU90951.1"/>
    </source>
</evidence>
<dbReference type="InterPro" id="IPR011639">
    <property type="entry name" value="MethylTrfase_TaqI-like_dom"/>
</dbReference>
<dbReference type="RefSeq" id="WP_129876499.1">
    <property type="nucleotide sequence ID" value="NZ_SEWG01000003.1"/>
</dbReference>
<keyword evidence="4" id="KW-0949">S-adenosyl-L-methionine</keyword>